<dbReference type="Proteomes" id="UP000299102">
    <property type="component" value="Unassembled WGS sequence"/>
</dbReference>
<comment type="caution">
    <text evidence="2">The sequence shown here is derived from an EMBL/GenBank/DDBJ whole genome shotgun (WGS) entry which is preliminary data.</text>
</comment>
<proteinExistence type="predicted"/>
<evidence type="ECO:0000313" key="3">
    <source>
        <dbReference type="Proteomes" id="UP000299102"/>
    </source>
</evidence>
<name>A0A4C1ZEP2_EUMVA</name>
<dbReference type="AlphaFoldDB" id="A0A4C1ZEP2"/>
<accession>A0A4C1ZEP2</accession>
<sequence length="82" mass="9053">MHTGSPRGLCRALPASEGNSVSNGWGSGGWKGDRERADHWGSHSLDETWHLLRMKYFTSRVGAFFVLQPNRAHYGSTTAAHV</sequence>
<evidence type="ECO:0000313" key="2">
    <source>
        <dbReference type="EMBL" id="GBP85862.1"/>
    </source>
</evidence>
<reference evidence="2 3" key="1">
    <citation type="journal article" date="2019" name="Commun. Biol.">
        <title>The bagworm genome reveals a unique fibroin gene that provides high tensile strength.</title>
        <authorList>
            <person name="Kono N."/>
            <person name="Nakamura H."/>
            <person name="Ohtoshi R."/>
            <person name="Tomita M."/>
            <person name="Numata K."/>
            <person name="Arakawa K."/>
        </authorList>
    </citation>
    <scope>NUCLEOTIDE SEQUENCE [LARGE SCALE GENOMIC DNA]</scope>
</reference>
<gene>
    <name evidence="2" type="ORF">EVAR_65438_1</name>
</gene>
<evidence type="ECO:0000256" key="1">
    <source>
        <dbReference type="SAM" id="MobiDB-lite"/>
    </source>
</evidence>
<dbReference type="EMBL" id="BGZK01001764">
    <property type="protein sequence ID" value="GBP85862.1"/>
    <property type="molecule type" value="Genomic_DNA"/>
</dbReference>
<organism evidence="2 3">
    <name type="scientific">Eumeta variegata</name>
    <name type="common">Bagworm moth</name>
    <name type="synonym">Eumeta japonica</name>
    <dbReference type="NCBI Taxonomy" id="151549"/>
    <lineage>
        <taxon>Eukaryota</taxon>
        <taxon>Metazoa</taxon>
        <taxon>Ecdysozoa</taxon>
        <taxon>Arthropoda</taxon>
        <taxon>Hexapoda</taxon>
        <taxon>Insecta</taxon>
        <taxon>Pterygota</taxon>
        <taxon>Neoptera</taxon>
        <taxon>Endopterygota</taxon>
        <taxon>Lepidoptera</taxon>
        <taxon>Glossata</taxon>
        <taxon>Ditrysia</taxon>
        <taxon>Tineoidea</taxon>
        <taxon>Psychidae</taxon>
        <taxon>Oiketicinae</taxon>
        <taxon>Eumeta</taxon>
    </lineage>
</organism>
<feature type="region of interest" description="Disordered" evidence="1">
    <location>
        <begin position="1"/>
        <end position="33"/>
    </location>
</feature>
<keyword evidence="3" id="KW-1185">Reference proteome</keyword>
<protein>
    <submittedName>
        <fullName evidence="2">Uncharacterized protein</fullName>
    </submittedName>
</protein>